<dbReference type="Gene3D" id="3.90.1200.10">
    <property type="match status" value="1"/>
</dbReference>
<evidence type="ECO:0000313" key="3">
    <source>
        <dbReference type="Proteomes" id="UP000037460"/>
    </source>
</evidence>
<dbReference type="InterPro" id="IPR002575">
    <property type="entry name" value="Aminoglycoside_PTrfase"/>
</dbReference>
<dbReference type="AlphaFoldDB" id="A0A0M0JCD1"/>
<keyword evidence="3" id="KW-1185">Reference proteome</keyword>
<sequence length="417" mass="45518">MSKPSGREYLAEHGVQEALAAAVSEVLRTRPANPITGICDILSKRAGEKVNTDVPASLESRVLAALQKQGIPAARVTIASEHLKGGYICDTFRVNIEYGGGLKAGAPDSDRPPTAIVKRACETGGDHAVALALKLYAREWHFYESGLAASVPVRVPRYLGSLLDEAQASTTVGVLLEDLCVPGAVLAPELDEAGVLLTARHVAKLHAKFWNHPKLTSGELGIRRHDDAWFKPGWSDAVAKYWPQFEPKWRERNGALPEEAYTVGARIVAHYGWVQTAVSSAPNTFVHGDVKPGNMFMMGDGTPAFIDWQYTAVGKGCADLCFMIIEGYDIPTCAALEPKVKAEYLKALLAEGVNGYTADDLERDWKLATLHFPFYVAMWFGTTPDDQLVDTDFPRRFVPRAFAAILRHGSHELLPPV</sequence>
<dbReference type="SUPFAM" id="SSF56112">
    <property type="entry name" value="Protein kinase-like (PK-like)"/>
    <property type="match status" value="1"/>
</dbReference>
<proteinExistence type="predicted"/>
<comment type="caution">
    <text evidence="2">The sequence shown here is derived from an EMBL/GenBank/DDBJ whole genome shotgun (WGS) entry which is preliminary data.</text>
</comment>
<dbReference type="OrthoDB" id="411145at2759"/>
<dbReference type="Proteomes" id="UP000037460">
    <property type="component" value="Unassembled WGS sequence"/>
</dbReference>
<reference evidence="3" key="1">
    <citation type="journal article" date="2015" name="PLoS Genet.">
        <title>Genome Sequence and Transcriptome Analyses of Chrysochromulina tobin: Metabolic Tools for Enhanced Algal Fitness in the Prominent Order Prymnesiales (Haptophyceae).</title>
        <authorList>
            <person name="Hovde B.T."/>
            <person name="Deodato C.R."/>
            <person name="Hunsperger H.M."/>
            <person name="Ryken S.A."/>
            <person name="Yost W."/>
            <person name="Jha R.K."/>
            <person name="Patterson J."/>
            <person name="Monnat R.J. Jr."/>
            <person name="Barlow S.B."/>
            <person name="Starkenburg S.R."/>
            <person name="Cattolico R.A."/>
        </authorList>
    </citation>
    <scope>NUCLEOTIDE SEQUENCE</scope>
    <source>
        <strain evidence="3">CCMP291</strain>
    </source>
</reference>
<feature type="domain" description="Aminoglycoside phosphotransferase" evidence="1">
    <location>
        <begin position="149"/>
        <end position="348"/>
    </location>
</feature>
<accession>A0A0M0JCD1</accession>
<evidence type="ECO:0000259" key="1">
    <source>
        <dbReference type="Pfam" id="PF01636"/>
    </source>
</evidence>
<dbReference type="InterPro" id="IPR011009">
    <property type="entry name" value="Kinase-like_dom_sf"/>
</dbReference>
<keyword evidence="2" id="KW-0808">Transferase</keyword>
<dbReference type="GO" id="GO:0016740">
    <property type="term" value="F:transferase activity"/>
    <property type="evidence" value="ECO:0007669"/>
    <property type="project" value="UniProtKB-KW"/>
</dbReference>
<name>A0A0M0JCD1_9EUKA</name>
<dbReference type="Pfam" id="PF01636">
    <property type="entry name" value="APH"/>
    <property type="match status" value="1"/>
</dbReference>
<gene>
    <name evidence="2" type="ORF">Ctob_003445</name>
</gene>
<evidence type="ECO:0000313" key="2">
    <source>
        <dbReference type="EMBL" id="KOO24256.1"/>
    </source>
</evidence>
<protein>
    <submittedName>
        <fullName evidence="2">Aminoglycoside phosphotransferase</fullName>
    </submittedName>
</protein>
<organism evidence="2 3">
    <name type="scientific">Chrysochromulina tobinii</name>
    <dbReference type="NCBI Taxonomy" id="1460289"/>
    <lineage>
        <taxon>Eukaryota</taxon>
        <taxon>Haptista</taxon>
        <taxon>Haptophyta</taxon>
        <taxon>Prymnesiophyceae</taxon>
        <taxon>Prymnesiales</taxon>
        <taxon>Chrysochromulinaceae</taxon>
        <taxon>Chrysochromulina</taxon>
    </lineage>
</organism>
<dbReference type="EMBL" id="JWZX01003111">
    <property type="protein sequence ID" value="KOO24256.1"/>
    <property type="molecule type" value="Genomic_DNA"/>
</dbReference>